<name>A0A4D7JJ59_9BACT</name>
<gene>
    <name evidence="2" type="ORF">DCC35_13135</name>
</gene>
<evidence type="ECO:0000313" key="3">
    <source>
        <dbReference type="Proteomes" id="UP000298616"/>
    </source>
</evidence>
<dbReference type="InterPro" id="IPR036388">
    <property type="entry name" value="WH-like_DNA-bd_sf"/>
</dbReference>
<accession>A0A4D7JJ59</accession>
<sequence length="186" mass="21552">MDLTLLIQKSGADNKDATDKLFDLVYNDLKNLARKVRFSWRNENTINTTALVHEAYLKVLNSNEIEHKNKLHFYRICGRAMRYILQDYSKKKNAGKRGGQASKVDVEIHNQMQISDEAIENLEEIFISLRQLEQNNKATYDVVECRFFSNMTVNETAELLSISPATVKRKWSFAKAFITQSLKNQN</sequence>
<dbReference type="NCBIfam" id="TIGR02937">
    <property type="entry name" value="sigma70-ECF"/>
    <property type="match status" value="1"/>
</dbReference>
<dbReference type="Gene3D" id="1.10.10.10">
    <property type="entry name" value="Winged helix-like DNA-binding domain superfamily/Winged helix DNA-binding domain"/>
    <property type="match status" value="1"/>
</dbReference>
<organism evidence="2 3">
    <name type="scientific">Mangrovivirga cuniculi</name>
    <dbReference type="NCBI Taxonomy" id="2715131"/>
    <lineage>
        <taxon>Bacteria</taxon>
        <taxon>Pseudomonadati</taxon>
        <taxon>Bacteroidota</taxon>
        <taxon>Cytophagia</taxon>
        <taxon>Cytophagales</taxon>
        <taxon>Mangrovivirgaceae</taxon>
        <taxon>Mangrovivirga</taxon>
    </lineage>
</organism>
<dbReference type="InterPro" id="IPR011517">
    <property type="entry name" value="RNA_pol_sigma70_ECF-like"/>
</dbReference>
<keyword evidence="3" id="KW-1185">Reference proteome</keyword>
<proteinExistence type="predicted"/>
<dbReference type="InterPro" id="IPR014284">
    <property type="entry name" value="RNA_pol_sigma-70_dom"/>
</dbReference>
<dbReference type="RefSeq" id="WP_137091216.1">
    <property type="nucleotide sequence ID" value="NZ_CP028923.1"/>
</dbReference>
<evidence type="ECO:0000259" key="1">
    <source>
        <dbReference type="Pfam" id="PF07638"/>
    </source>
</evidence>
<dbReference type="EMBL" id="CP028923">
    <property type="protein sequence ID" value="QCK15621.1"/>
    <property type="molecule type" value="Genomic_DNA"/>
</dbReference>
<reference evidence="2 3" key="1">
    <citation type="submission" date="2018-04" db="EMBL/GenBank/DDBJ databases">
        <title>Complete genome uncultured novel isolate.</title>
        <authorList>
            <person name="Merlino G."/>
        </authorList>
    </citation>
    <scope>NUCLEOTIDE SEQUENCE [LARGE SCALE GENOMIC DNA]</scope>
    <source>
        <strain evidence="3">R1DC9</strain>
    </source>
</reference>
<dbReference type="Proteomes" id="UP000298616">
    <property type="component" value="Chromosome"/>
</dbReference>
<dbReference type="NCBIfam" id="TIGR02999">
    <property type="entry name" value="Sig-70_X6"/>
    <property type="match status" value="1"/>
</dbReference>
<evidence type="ECO:0000313" key="2">
    <source>
        <dbReference type="EMBL" id="QCK15621.1"/>
    </source>
</evidence>
<feature type="domain" description="RNA polymerase sigma-70 ECF-like HTH" evidence="1">
    <location>
        <begin position="2"/>
        <end position="183"/>
    </location>
</feature>
<dbReference type="KEGG" id="fpf:DCC35_13135"/>
<protein>
    <recommendedName>
        <fullName evidence="1">RNA polymerase sigma-70 ECF-like HTH domain-containing protein</fullName>
    </recommendedName>
</protein>
<dbReference type="InterPro" id="IPR053812">
    <property type="entry name" value="HTH_Sigma70_ECF-like"/>
</dbReference>
<dbReference type="GO" id="GO:0006352">
    <property type="term" value="P:DNA-templated transcription initiation"/>
    <property type="evidence" value="ECO:0007669"/>
    <property type="project" value="InterPro"/>
</dbReference>
<dbReference type="OrthoDB" id="128473at2"/>
<dbReference type="SUPFAM" id="SSF88659">
    <property type="entry name" value="Sigma3 and sigma4 domains of RNA polymerase sigma factors"/>
    <property type="match status" value="1"/>
</dbReference>
<dbReference type="GO" id="GO:0003700">
    <property type="term" value="F:DNA-binding transcription factor activity"/>
    <property type="evidence" value="ECO:0007669"/>
    <property type="project" value="InterPro"/>
</dbReference>
<dbReference type="Pfam" id="PF07638">
    <property type="entry name" value="Sigma70_ECF"/>
    <property type="match status" value="1"/>
</dbReference>
<dbReference type="AlphaFoldDB" id="A0A4D7JJ59"/>
<dbReference type="InterPro" id="IPR013324">
    <property type="entry name" value="RNA_pol_sigma_r3/r4-like"/>
</dbReference>